<keyword evidence="2" id="KW-0479">Metal-binding</keyword>
<feature type="domain" description="C2H2-type" evidence="11">
    <location>
        <begin position="22"/>
        <end position="49"/>
    </location>
</feature>
<dbReference type="AlphaFoldDB" id="A0ABD1CLU8"/>
<evidence type="ECO:0000313" key="12">
    <source>
        <dbReference type="EMBL" id="KAL1377366.1"/>
    </source>
</evidence>
<dbReference type="FunFam" id="3.30.160.60:FF:000446">
    <property type="entry name" value="Zinc finger protein"/>
    <property type="match status" value="1"/>
</dbReference>
<keyword evidence="8" id="KW-0804">Transcription</keyword>
<dbReference type="PROSITE" id="PS50157">
    <property type="entry name" value="ZINC_FINGER_C2H2_2"/>
    <property type="match status" value="2"/>
</dbReference>
<sequence length="117" mass="13322">MHQHQQTQEKPFTCNTCGGRFSRCGTCGMQFSQSPHLKNHERTHSGEKPYVCEVHSGLKPFKCDICSAAFADRFALKRHRGIHEKYGQTAPLHGQIVHKEEIIEMDEKSREVIIGAM</sequence>
<dbReference type="PROSITE" id="PS00028">
    <property type="entry name" value="ZINC_FINGER_C2H2_1"/>
    <property type="match status" value="2"/>
</dbReference>
<comment type="caution">
    <text evidence="12">The sequence shown here is derived from an EMBL/GenBank/DDBJ whole genome shotgun (WGS) entry which is preliminary data.</text>
</comment>
<reference evidence="12 13" key="1">
    <citation type="submission" date="2024-05" db="EMBL/GenBank/DDBJ databases">
        <title>Culex pipiens pipiens assembly and annotation.</title>
        <authorList>
            <person name="Alout H."/>
            <person name="Durand T."/>
        </authorList>
    </citation>
    <scope>NUCLEOTIDE SEQUENCE [LARGE SCALE GENOMIC DNA]</scope>
    <source>
        <strain evidence="12">HA-2024</strain>
        <tissue evidence="12">Whole body</tissue>
    </source>
</reference>
<dbReference type="Pfam" id="PF00096">
    <property type="entry name" value="zf-C2H2"/>
    <property type="match status" value="2"/>
</dbReference>
<evidence type="ECO:0000256" key="1">
    <source>
        <dbReference type="ARBA" id="ARBA00004123"/>
    </source>
</evidence>
<proteinExistence type="predicted"/>
<name>A0ABD1CLU8_CULPP</name>
<evidence type="ECO:0000256" key="10">
    <source>
        <dbReference type="PROSITE-ProRule" id="PRU00042"/>
    </source>
</evidence>
<evidence type="ECO:0000256" key="8">
    <source>
        <dbReference type="ARBA" id="ARBA00023163"/>
    </source>
</evidence>
<dbReference type="InterPro" id="IPR050331">
    <property type="entry name" value="Zinc_finger"/>
</dbReference>
<dbReference type="EMBL" id="JBEHCU010011026">
    <property type="protein sequence ID" value="KAL1377366.1"/>
    <property type="molecule type" value="Genomic_DNA"/>
</dbReference>
<evidence type="ECO:0000256" key="3">
    <source>
        <dbReference type="ARBA" id="ARBA00022737"/>
    </source>
</evidence>
<evidence type="ECO:0000313" key="13">
    <source>
        <dbReference type="Proteomes" id="UP001562425"/>
    </source>
</evidence>
<gene>
    <name evidence="12" type="ORF">pipiens_016318</name>
</gene>
<dbReference type="SUPFAM" id="SSF57667">
    <property type="entry name" value="beta-beta-alpha zinc fingers"/>
    <property type="match status" value="3"/>
</dbReference>
<keyword evidence="7" id="KW-0238">DNA-binding</keyword>
<dbReference type="GO" id="GO:0008270">
    <property type="term" value="F:zinc ion binding"/>
    <property type="evidence" value="ECO:0007669"/>
    <property type="project" value="UniProtKB-KW"/>
</dbReference>
<evidence type="ECO:0000259" key="11">
    <source>
        <dbReference type="PROSITE" id="PS50157"/>
    </source>
</evidence>
<comment type="subcellular location">
    <subcellularLocation>
        <location evidence="1">Nucleus</location>
    </subcellularLocation>
</comment>
<dbReference type="SMART" id="SM00355">
    <property type="entry name" value="ZnF_C2H2"/>
    <property type="match status" value="2"/>
</dbReference>
<keyword evidence="3" id="KW-0677">Repeat</keyword>
<organism evidence="12 13">
    <name type="scientific">Culex pipiens pipiens</name>
    <name type="common">Northern house mosquito</name>
    <dbReference type="NCBI Taxonomy" id="38569"/>
    <lineage>
        <taxon>Eukaryota</taxon>
        <taxon>Metazoa</taxon>
        <taxon>Ecdysozoa</taxon>
        <taxon>Arthropoda</taxon>
        <taxon>Hexapoda</taxon>
        <taxon>Insecta</taxon>
        <taxon>Pterygota</taxon>
        <taxon>Neoptera</taxon>
        <taxon>Endopterygota</taxon>
        <taxon>Diptera</taxon>
        <taxon>Nematocera</taxon>
        <taxon>Culicoidea</taxon>
        <taxon>Culicidae</taxon>
        <taxon>Culicinae</taxon>
        <taxon>Culicini</taxon>
        <taxon>Culex</taxon>
        <taxon>Culex</taxon>
    </lineage>
</organism>
<dbReference type="GO" id="GO:0005634">
    <property type="term" value="C:nucleus"/>
    <property type="evidence" value="ECO:0007669"/>
    <property type="project" value="UniProtKB-SubCell"/>
</dbReference>
<dbReference type="InterPro" id="IPR013087">
    <property type="entry name" value="Znf_C2H2_type"/>
</dbReference>
<dbReference type="PANTHER" id="PTHR16515">
    <property type="entry name" value="PR DOMAIN ZINC FINGER PROTEIN"/>
    <property type="match status" value="1"/>
</dbReference>
<dbReference type="GO" id="GO:0003677">
    <property type="term" value="F:DNA binding"/>
    <property type="evidence" value="ECO:0007669"/>
    <property type="project" value="UniProtKB-KW"/>
</dbReference>
<evidence type="ECO:0000256" key="5">
    <source>
        <dbReference type="ARBA" id="ARBA00022833"/>
    </source>
</evidence>
<evidence type="ECO:0000256" key="2">
    <source>
        <dbReference type="ARBA" id="ARBA00022723"/>
    </source>
</evidence>
<evidence type="ECO:0000256" key="6">
    <source>
        <dbReference type="ARBA" id="ARBA00023015"/>
    </source>
</evidence>
<dbReference type="FunFam" id="3.30.160.60:FF:000264">
    <property type="entry name" value="Zinc finger protein 236"/>
    <property type="match status" value="1"/>
</dbReference>
<keyword evidence="13" id="KW-1185">Reference proteome</keyword>
<dbReference type="PANTHER" id="PTHR16515:SF49">
    <property type="entry name" value="GASTRULA ZINC FINGER PROTEIN XLCGF49.1-LIKE-RELATED"/>
    <property type="match status" value="1"/>
</dbReference>
<evidence type="ECO:0000256" key="9">
    <source>
        <dbReference type="ARBA" id="ARBA00023242"/>
    </source>
</evidence>
<dbReference type="InterPro" id="IPR036236">
    <property type="entry name" value="Znf_C2H2_sf"/>
</dbReference>
<feature type="domain" description="C2H2-type" evidence="11">
    <location>
        <begin position="61"/>
        <end position="83"/>
    </location>
</feature>
<protein>
    <recommendedName>
        <fullName evidence="11">C2H2-type domain-containing protein</fullName>
    </recommendedName>
</protein>
<dbReference type="Gene3D" id="3.30.160.60">
    <property type="entry name" value="Classic Zinc Finger"/>
    <property type="match status" value="3"/>
</dbReference>
<keyword evidence="5" id="KW-0862">Zinc</keyword>
<evidence type="ECO:0000256" key="7">
    <source>
        <dbReference type="ARBA" id="ARBA00023125"/>
    </source>
</evidence>
<keyword evidence="6" id="KW-0805">Transcription regulation</keyword>
<dbReference type="Proteomes" id="UP001562425">
    <property type="component" value="Unassembled WGS sequence"/>
</dbReference>
<keyword evidence="9" id="KW-0539">Nucleus</keyword>
<keyword evidence="4 10" id="KW-0863">Zinc-finger</keyword>
<accession>A0ABD1CLU8</accession>
<evidence type="ECO:0000256" key="4">
    <source>
        <dbReference type="ARBA" id="ARBA00022771"/>
    </source>
</evidence>